<dbReference type="InterPro" id="IPR050229">
    <property type="entry name" value="GlpE_sulfurtransferase"/>
</dbReference>
<keyword evidence="1" id="KW-0472">Membrane</keyword>
<proteinExistence type="predicted"/>
<feature type="transmembrane region" description="Helical" evidence="1">
    <location>
        <begin position="6"/>
        <end position="27"/>
    </location>
</feature>
<keyword evidence="1" id="KW-0812">Transmembrane</keyword>
<dbReference type="EMBL" id="CP066167">
    <property type="protein sequence ID" value="QQD18734.1"/>
    <property type="molecule type" value="Genomic_DNA"/>
</dbReference>
<gene>
    <name evidence="3" type="ORF">I6N98_02380</name>
</gene>
<dbReference type="PANTHER" id="PTHR43031:SF18">
    <property type="entry name" value="RHODANESE-RELATED SULFURTRANSFERASES"/>
    <property type="match status" value="1"/>
</dbReference>
<evidence type="ECO:0000256" key="1">
    <source>
        <dbReference type="SAM" id="Phobius"/>
    </source>
</evidence>
<dbReference type="PROSITE" id="PS50206">
    <property type="entry name" value="RHODANESE_3"/>
    <property type="match status" value="1"/>
</dbReference>
<dbReference type="PROSITE" id="PS51257">
    <property type="entry name" value="PROKAR_LIPOPROTEIN"/>
    <property type="match status" value="1"/>
</dbReference>
<keyword evidence="4" id="KW-1185">Reference proteome</keyword>
<evidence type="ECO:0000259" key="2">
    <source>
        <dbReference type="PROSITE" id="PS50206"/>
    </source>
</evidence>
<reference evidence="3 4" key="1">
    <citation type="submission" date="2020-12" db="EMBL/GenBank/DDBJ databases">
        <authorList>
            <person name="Shan Y."/>
        </authorList>
    </citation>
    <scope>NUCLEOTIDE SEQUENCE [LARGE SCALE GENOMIC DNA]</scope>
    <source>
        <strain evidence="4">csc3.9</strain>
    </source>
</reference>
<dbReference type="InterPro" id="IPR036873">
    <property type="entry name" value="Rhodanese-like_dom_sf"/>
</dbReference>
<dbReference type="PANTHER" id="PTHR43031">
    <property type="entry name" value="FAD-DEPENDENT OXIDOREDUCTASE"/>
    <property type="match status" value="1"/>
</dbReference>
<dbReference type="Gene3D" id="3.40.250.10">
    <property type="entry name" value="Rhodanese-like domain"/>
    <property type="match status" value="1"/>
</dbReference>
<dbReference type="KEGG" id="snan:I6N98_02380"/>
<organism evidence="3 4">
    <name type="scientific">Spongiibacter nanhainus</name>
    <dbReference type="NCBI Taxonomy" id="2794344"/>
    <lineage>
        <taxon>Bacteria</taxon>
        <taxon>Pseudomonadati</taxon>
        <taxon>Pseudomonadota</taxon>
        <taxon>Gammaproteobacteria</taxon>
        <taxon>Cellvibrionales</taxon>
        <taxon>Spongiibacteraceae</taxon>
        <taxon>Spongiibacter</taxon>
    </lineage>
</organism>
<dbReference type="Pfam" id="PF00581">
    <property type="entry name" value="Rhodanese"/>
    <property type="match status" value="1"/>
</dbReference>
<dbReference type="AlphaFoldDB" id="A0A7T4R1R3"/>
<protein>
    <submittedName>
        <fullName evidence="3">Rhodanese-like domain-containing protein</fullName>
    </submittedName>
</protein>
<dbReference type="RefSeq" id="WP_198570223.1">
    <property type="nucleotide sequence ID" value="NZ_CP066167.1"/>
</dbReference>
<accession>A0A7T4R1R3</accession>
<dbReference type="Proteomes" id="UP000596063">
    <property type="component" value="Chromosome"/>
</dbReference>
<keyword evidence="1" id="KW-1133">Transmembrane helix</keyword>
<sequence>MEKLILFIAEQWILVAALLSCVVLLSYHESRRAGKNLSPQQIVGLLNQEQAVVIDLRDKGEYGKGHILDSVNLPFNKLDKEIDRVVSDKDKAVVLVCKHGQHSSAAGKKLASLGYSNVQRLKGGITEWQAMQMPLVKS</sequence>
<name>A0A7T4R1R3_9GAMM</name>
<dbReference type="InterPro" id="IPR001763">
    <property type="entry name" value="Rhodanese-like_dom"/>
</dbReference>
<feature type="domain" description="Rhodanese" evidence="2">
    <location>
        <begin position="47"/>
        <end position="137"/>
    </location>
</feature>
<evidence type="ECO:0000313" key="4">
    <source>
        <dbReference type="Proteomes" id="UP000596063"/>
    </source>
</evidence>
<dbReference type="SMART" id="SM00450">
    <property type="entry name" value="RHOD"/>
    <property type="match status" value="1"/>
</dbReference>
<evidence type="ECO:0000313" key="3">
    <source>
        <dbReference type="EMBL" id="QQD18734.1"/>
    </source>
</evidence>
<dbReference type="CDD" id="cd00158">
    <property type="entry name" value="RHOD"/>
    <property type="match status" value="1"/>
</dbReference>
<dbReference type="SUPFAM" id="SSF52821">
    <property type="entry name" value="Rhodanese/Cell cycle control phosphatase"/>
    <property type="match status" value="1"/>
</dbReference>